<organism evidence="2 3">
    <name type="scientific">Aquimarina amphilecti</name>
    <dbReference type="NCBI Taxonomy" id="1038014"/>
    <lineage>
        <taxon>Bacteria</taxon>
        <taxon>Pseudomonadati</taxon>
        <taxon>Bacteroidota</taxon>
        <taxon>Flavobacteriia</taxon>
        <taxon>Flavobacteriales</taxon>
        <taxon>Flavobacteriaceae</taxon>
        <taxon>Aquimarina</taxon>
    </lineage>
</organism>
<protein>
    <submittedName>
        <fullName evidence="2">Uncharacterized protein</fullName>
    </submittedName>
</protein>
<evidence type="ECO:0000313" key="2">
    <source>
        <dbReference type="EMBL" id="SEK89114.1"/>
    </source>
</evidence>
<name>A0A1H7KRC2_AQUAM</name>
<reference evidence="2 3" key="1">
    <citation type="submission" date="2016-10" db="EMBL/GenBank/DDBJ databases">
        <authorList>
            <person name="de Groot N.N."/>
        </authorList>
    </citation>
    <scope>NUCLEOTIDE SEQUENCE [LARGE SCALE GENOMIC DNA]</scope>
    <source>
        <strain evidence="2 3">DSM 25232</strain>
    </source>
</reference>
<feature type="region of interest" description="Disordered" evidence="1">
    <location>
        <begin position="1"/>
        <end position="21"/>
    </location>
</feature>
<dbReference type="Proteomes" id="UP000198521">
    <property type="component" value="Unassembled WGS sequence"/>
</dbReference>
<dbReference type="STRING" id="1038014.SAMN04487910_1403"/>
<sequence length="54" mass="6346">MKKYKPKNSTKGSQLSDKKKFQNIDDPELQLVISDVMVYSEDYNTYIDDIGDWL</sequence>
<proteinExistence type="predicted"/>
<evidence type="ECO:0000256" key="1">
    <source>
        <dbReference type="SAM" id="MobiDB-lite"/>
    </source>
</evidence>
<gene>
    <name evidence="2" type="ORF">SAMN04487910_1403</name>
</gene>
<keyword evidence="3" id="KW-1185">Reference proteome</keyword>
<dbReference type="EMBL" id="FOAB01000002">
    <property type="protein sequence ID" value="SEK89114.1"/>
    <property type="molecule type" value="Genomic_DNA"/>
</dbReference>
<evidence type="ECO:0000313" key="3">
    <source>
        <dbReference type="Proteomes" id="UP000198521"/>
    </source>
</evidence>
<accession>A0A1H7KRC2</accession>
<dbReference type="RefSeq" id="WP_170837029.1">
    <property type="nucleotide sequence ID" value="NZ_FOAB01000002.1"/>
</dbReference>
<dbReference type="AlphaFoldDB" id="A0A1H7KRC2"/>